<organism evidence="2 3">
    <name type="scientific">Cnuibacter physcomitrellae</name>
    <dbReference type="NCBI Taxonomy" id="1619308"/>
    <lineage>
        <taxon>Bacteria</taxon>
        <taxon>Bacillati</taxon>
        <taxon>Actinomycetota</taxon>
        <taxon>Actinomycetes</taxon>
        <taxon>Micrococcales</taxon>
        <taxon>Microbacteriaceae</taxon>
        <taxon>Cnuibacter</taxon>
    </lineage>
</organism>
<keyword evidence="3" id="KW-1185">Reference proteome</keyword>
<reference evidence="2 3" key="1">
    <citation type="submission" date="2017-04" db="EMBL/GenBank/DDBJ databases">
        <authorList>
            <person name="Afonso C.L."/>
            <person name="Miller P.J."/>
            <person name="Scott M.A."/>
            <person name="Spackman E."/>
            <person name="Goraichik I."/>
            <person name="Dimitrov K.M."/>
            <person name="Suarez D.L."/>
            <person name="Swayne D.E."/>
        </authorList>
    </citation>
    <scope>NUCLEOTIDE SEQUENCE [LARGE SCALE GENOMIC DNA]</scope>
    <source>
        <strain evidence="3">XA(T)</strain>
    </source>
</reference>
<dbReference type="AlphaFoldDB" id="A0A1X9LSH7"/>
<sequence>MSLFGCVGTGGDAAQDSDSTAATTTATATATADPDLTPTPTPVPTDHASGTWHSAAGATSGTVDIVIHDDGWLTLELRDFATDAAPTFGGIYAAIIVDTVEDGSTCFGPSLAMASPEIQAAGDQDVGLTPIEHVPPIAPLDSYVTAAIYTVPETVDDREPGCDGYTLEGYAPLTWST</sequence>
<protein>
    <submittedName>
        <fullName evidence="2">Uncharacterized protein</fullName>
    </submittedName>
</protein>
<feature type="region of interest" description="Disordered" evidence="1">
    <location>
        <begin position="1"/>
        <end position="49"/>
    </location>
</feature>
<dbReference type="EMBL" id="CP020715">
    <property type="protein sequence ID" value="ARJ06099.1"/>
    <property type="molecule type" value="Genomic_DNA"/>
</dbReference>
<gene>
    <name evidence="2" type="ORF">B5808_13360</name>
</gene>
<feature type="compositionally biased region" description="Low complexity" evidence="1">
    <location>
        <begin position="12"/>
        <end position="36"/>
    </location>
</feature>
<accession>A0A1X9LSH7</accession>
<evidence type="ECO:0000313" key="3">
    <source>
        <dbReference type="Proteomes" id="UP000192775"/>
    </source>
</evidence>
<proteinExistence type="predicted"/>
<name>A0A1X9LSH7_9MICO</name>
<dbReference type="Proteomes" id="UP000192775">
    <property type="component" value="Chromosome"/>
</dbReference>
<evidence type="ECO:0000313" key="2">
    <source>
        <dbReference type="EMBL" id="ARJ06099.1"/>
    </source>
</evidence>
<dbReference type="KEGG" id="cphy:B5808_13360"/>
<evidence type="ECO:0000256" key="1">
    <source>
        <dbReference type="SAM" id="MobiDB-lite"/>
    </source>
</evidence>